<accession>A0AAD4JGE7</accession>
<evidence type="ECO:0000313" key="2">
    <source>
        <dbReference type="Proteomes" id="UP001190926"/>
    </source>
</evidence>
<dbReference type="Proteomes" id="UP001190926">
    <property type="component" value="Unassembled WGS sequence"/>
</dbReference>
<name>A0AAD4JGE7_PERFH</name>
<organism evidence="1 2">
    <name type="scientific">Perilla frutescens var. hirtella</name>
    <name type="common">Perilla citriodora</name>
    <name type="synonym">Perilla setoyensis</name>
    <dbReference type="NCBI Taxonomy" id="608512"/>
    <lineage>
        <taxon>Eukaryota</taxon>
        <taxon>Viridiplantae</taxon>
        <taxon>Streptophyta</taxon>
        <taxon>Embryophyta</taxon>
        <taxon>Tracheophyta</taxon>
        <taxon>Spermatophyta</taxon>
        <taxon>Magnoliopsida</taxon>
        <taxon>eudicotyledons</taxon>
        <taxon>Gunneridae</taxon>
        <taxon>Pentapetalae</taxon>
        <taxon>asterids</taxon>
        <taxon>lamiids</taxon>
        <taxon>Lamiales</taxon>
        <taxon>Lamiaceae</taxon>
        <taxon>Nepetoideae</taxon>
        <taxon>Elsholtzieae</taxon>
        <taxon>Perilla</taxon>
    </lineage>
</organism>
<gene>
    <name evidence="1" type="ORF">C2S53_007592</name>
</gene>
<dbReference type="EMBL" id="SDAM02000058">
    <property type="protein sequence ID" value="KAH6833384.1"/>
    <property type="molecule type" value="Genomic_DNA"/>
</dbReference>
<comment type="caution">
    <text evidence="1">The sequence shown here is derived from an EMBL/GenBank/DDBJ whole genome shotgun (WGS) entry which is preliminary data.</text>
</comment>
<dbReference type="SUPFAM" id="SSF48371">
    <property type="entry name" value="ARM repeat"/>
    <property type="match status" value="1"/>
</dbReference>
<evidence type="ECO:0000313" key="1">
    <source>
        <dbReference type="EMBL" id="KAH6833384.1"/>
    </source>
</evidence>
<dbReference type="AlphaFoldDB" id="A0AAD4JGE7"/>
<protein>
    <submittedName>
        <fullName evidence="1">Uncharacterized protein</fullName>
    </submittedName>
</protein>
<proteinExistence type="predicted"/>
<dbReference type="InterPro" id="IPR016024">
    <property type="entry name" value="ARM-type_fold"/>
</dbReference>
<sequence>MCRESNSGRRLWPPSAGTGLVEKAIGLLESLVSTLDIALNQVSEMGRVMRMLVEAVEEGMWPRKEHAVRVLGLICKSSKERYRVMILSEEAMPGILQLSVDRTTRARDHLY</sequence>
<reference evidence="1 2" key="1">
    <citation type="journal article" date="2021" name="Nat. Commun.">
        <title>Incipient diploidization of the medicinal plant Perilla within 10,000 years.</title>
        <authorList>
            <person name="Zhang Y."/>
            <person name="Shen Q."/>
            <person name="Leng L."/>
            <person name="Zhang D."/>
            <person name="Chen S."/>
            <person name="Shi Y."/>
            <person name="Ning Z."/>
            <person name="Chen S."/>
        </authorList>
    </citation>
    <scope>NUCLEOTIDE SEQUENCE [LARGE SCALE GENOMIC DNA]</scope>
    <source>
        <strain evidence="2">cv. PC099</strain>
    </source>
</reference>
<keyword evidence="2" id="KW-1185">Reference proteome</keyword>